<feature type="compositionally biased region" description="Polar residues" evidence="1">
    <location>
        <begin position="115"/>
        <end position="128"/>
    </location>
</feature>
<dbReference type="VEuPathDB" id="ToxoDB:TGRUB_315330"/>
<dbReference type="InterPro" id="IPR007226">
    <property type="entry name" value="SRS_dom"/>
</dbReference>
<feature type="region of interest" description="Disordered" evidence="1">
    <location>
        <begin position="100"/>
        <end position="128"/>
    </location>
</feature>
<evidence type="ECO:0000256" key="2">
    <source>
        <dbReference type="SAM" id="SignalP"/>
    </source>
</evidence>
<evidence type="ECO:0000256" key="1">
    <source>
        <dbReference type="SAM" id="MobiDB-lite"/>
    </source>
</evidence>
<feature type="domain" description="SRS" evidence="3">
    <location>
        <begin position="31"/>
        <end position="186"/>
    </location>
</feature>
<feature type="signal peptide" evidence="2">
    <location>
        <begin position="1"/>
        <end position="19"/>
    </location>
</feature>
<dbReference type="Pfam" id="PF04092">
    <property type="entry name" value="SAG"/>
    <property type="match status" value="2"/>
</dbReference>
<protein>
    <submittedName>
        <fullName evidence="4">SAG-related sequence SRS52D</fullName>
    </submittedName>
</protein>
<dbReference type="EMBL" id="AFYV02000043">
    <property type="protein sequence ID" value="KFG66322.1"/>
    <property type="molecule type" value="Genomic_DNA"/>
</dbReference>
<evidence type="ECO:0000313" key="5">
    <source>
        <dbReference type="Proteomes" id="UP000028834"/>
    </source>
</evidence>
<evidence type="ECO:0000313" key="4">
    <source>
        <dbReference type="EMBL" id="KFG66322.1"/>
    </source>
</evidence>
<reference evidence="4 5" key="1">
    <citation type="submission" date="2014-05" db="EMBL/GenBank/DDBJ databases">
        <authorList>
            <person name="Sibley D."/>
            <person name="Venepally P."/>
            <person name="Karamycheva S."/>
            <person name="Hadjithomas M."/>
            <person name="Khan A."/>
            <person name="Brunk B."/>
            <person name="Roos D."/>
            <person name="Caler E."/>
            <person name="Lorenzi H."/>
        </authorList>
    </citation>
    <scope>NUCLEOTIDE SEQUENCE [LARGE SCALE GENOMIC DNA]</scope>
    <source>
        <strain evidence="4 5">RUB</strain>
    </source>
</reference>
<dbReference type="SUPFAM" id="SSF74877">
    <property type="entry name" value="Major surface antigen p30, SAG1"/>
    <property type="match status" value="1"/>
</dbReference>
<dbReference type="Proteomes" id="UP000028834">
    <property type="component" value="Unassembled WGS sequence"/>
</dbReference>
<dbReference type="Gene3D" id="2.60.40.1320">
    <property type="entry name" value="SRS domain"/>
    <property type="match status" value="2"/>
</dbReference>
<name>A0A086MBQ4_TOXGO</name>
<evidence type="ECO:0000259" key="3">
    <source>
        <dbReference type="Pfam" id="PF04092"/>
    </source>
</evidence>
<proteinExistence type="predicted"/>
<feature type="chain" id="PRO_5001811024" evidence="2">
    <location>
        <begin position="20"/>
        <end position="338"/>
    </location>
</feature>
<feature type="region of interest" description="Disordered" evidence="1">
    <location>
        <begin position="154"/>
        <end position="174"/>
    </location>
</feature>
<organism evidence="4 5">
    <name type="scientific">Toxoplasma gondii RUB</name>
    <dbReference type="NCBI Taxonomy" id="935652"/>
    <lineage>
        <taxon>Eukaryota</taxon>
        <taxon>Sar</taxon>
        <taxon>Alveolata</taxon>
        <taxon>Apicomplexa</taxon>
        <taxon>Conoidasida</taxon>
        <taxon>Coccidia</taxon>
        <taxon>Eucoccidiorida</taxon>
        <taxon>Eimeriorina</taxon>
        <taxon>Sarcocystidae</taxon>
        <taxon>Toxoplasma</taxon>
    </lineage>
</organism>
<comment type="caution">
    <text evidence="4">The sequence shown here is derived from an EMBL/GenBank/DDBJ whole genome shotgun (WGS) entry which is preliminary data.</text>
</comment>
<dbReference type="GO" id="GO:0016020">
    <property type="term" value="C:membrane"/>
    <property type="evidence" value="ECO:0007669"/>
    <property type="project" value="InterPro"/>
</dbReference>
<dbReference type="OrthoDB" id="10358483at2759"/>
<dbReference type="AlphaFoldDB" id="A0A086MBQ4"/>
<gene>
    <name evidence="4" type="ORF">TGRUB_315330</name>
</gene>
<accession>A0A086MBQ4</accession>
<keyword evidence="2" id="KW-0732">Signal</keyword>
<dbReference type="InterPro" id="IPR036755">
    <property type="entry name" value="SRS_dom_sf"/>
</dbReference>
<sequence length="338" mass="35429">MAGAVILLVALLGFNGVLGSKAVASAATMETCNRNALPNGISVSVDQNTKSVSFVCDAELSNVQPTLKTDGTLTHCYMEKELQEDKALGELFGAGSKATVTSLSTDGRGRDVSLRNATTSSPSKQSSQVLLTLKKLPERMTTIYFGCASTTESSSTAGHAEPGSDLSKPPVPETVPTEKCIVTVTVPADQNANTCTAARKTMELEITNESKIASFQCDTGIDNLTPESATEIFDEYCHKSLKLSEELPSAKLETENGRRTFSVEHLPVNAATYCYKCSSPGVYDKKELPSQNSNACTVKIKVSAANVGSAAATSATTGVASALVLGSGISLFFSLSIL</sequence>
<feature type="domain" description="SRS" evidence="3">
    <location>
        <begin position="193"/>
        <end position="302"/>
    </location>
</feature>